<protein>
    <submittedName>
        <fullName evidence="1">Uncharacterized protein</fullName>
    </submittedName>
</protein>
<dbReference type="Proteomes" id="UP001056120">
    <property type="component" value="Linkage Group LG27"/>
</dbReference>
<organism evidence="1 2">
    <name type="scientific">Smallanthus sonchifolius</name>
    <dbReference type="NCBI Taxonomy" id="185202"/>
    <lineage>
        <taxon>Eukaryota</taxon>
        <taxon>Viridiplantae</taxon>
        <taxon>Streptophyta</taxon>
        <taxon>Embryophyta</taxon>
        <taxon>Tracheophyta</taxon>
        <taxon>Spermatophyta</taxon>
        <taxon>Magnoliopsida</taxon>
        <taxon>eudicotyledons</taxon>
        <taxon>Gunneridae</taxon>
        <taxon>Pentapetalae</taxon>
        <taxon>asterids</taxon>
        <taxon>campanulids</taxon>
        <taxon>Asterales</taxon>
        <taxon>Asteraceae</taxon>
        <taxon>Asteroideae</taxon>
        <taxon>Heliantheae alliance</taxon>
        <taxon>Millerieae</taxon>
        <taxon>Smallanthus</taxon>
    </lineage>
</organism>
<name>A0ACB8YQ03_9ASTR</name>
<gene>
    <name evidence="1" type="ORF">L1987_81275</name>
</gene>
<reference evidence="1 2" key="2">
    <citation type="journal article" date="2022" name="Mol. Ecol. Resour.">
        <title>The genomes of chicory, endive, great burdock and yacon provide insights into Asteraceae paleo-polyploidization history and plant inulin production.</title>
        <authorList>
            <person name="Fan W."/>
            <person name="Wang S."/>
            <person name="Wang H."/>
            <person name="Wang A."/>
            <person name="Jiang F."/>
            <person name="Liu H."/>
            <person name="Zhao H."/>
            <person name="Xu D."/>
            <person name="Zhang Y."/>
        </authorList>
    </citation>
    <scope>NUCLEOTIDE SEQUENCE [LARGE SCALE GENOMIC DNA]</scope>
    <source>
        <strain evidence="2">cv. Yunnan</strain>
        <tissue evidence="1">Leaves</tissue>
    </source>
</reference>
<reference evidence="2" key="1">
    <citation type="journal article" date="2022" name="Mol. Ecol. Resour.">
        <title>The genomes of chicory, endive, great burdock and yacon provide insights into Asteraceae palaeo-polyploidization history and plant inulin production.</title>
        <authorList>
            <person name="Fan W."/>
            <person name="Wang S."/>
            <person name="Wang H."/>
            <person name="Wang A."/>
            <person name="Jiang F."/>
            <person name="Liu H."/>
            <person name="Zhao H."/>
            <person name="Xu D."/>
            <person name="Zhang Y."/>
        </authorList>
    </citation>
    <scope>NUCLEOTIDE SEQUENCE [LARGE SCALE GENOMIC DNA]</scope>
    <source>
        <strain evidence="2">cv. Yunnan</strain>
    </source>
</reference>
<proteinExistence type="predicted"/>
<accession>A0ACB8YQ03</accession>
<evidence type="ECO:0000313" key="1">
    <source>
        <dbReference type="EMBL" id="KAI3687575.1"/>
    </source>
</evidence>
<sequence>MSGKRSSDQGQSSLGYLFGSSGELDNDESKVLSPLVCTSGGGQSSLGYLFGDSKALDQQSNRESNRSSPSVCVPPYGTDDVEEESPKQPLPSPSKSYVYHKVDAKNSKDVLMTGRPSTRVTSVPGGASSVGYLFGDK</sequence>
<comment type="caution">
    <text evidence="1">The sequence shown here is derived from an EMBL/GenBank/DDBJ whole genome shotgun (WGS) entry which is preliminary data.</text>
</comment>
<keyword evidence="2" id="KW-1185">Reference proteome</keyword>
<dbReference type="EMBL" id="CM042044">
    <property type="protein sequence ID" value="KAI3687575.1"/>
    <property type="molecule type" value="Genomic_DNA"/>
</dbReference>
<evidence type="ECO:0000313" key="2">
    <source>
        <dbReference type="Proteomes" id="UP001056120"/>
    </source>
</evidence>